<keyword evidence="5" id="KW-0029">Amino-acid transport</keyword>
<dbReference type="InterPro" id="IPR017871">
    <property type="entry name" value="ABC_transporter-like_CS"/>
</dbReference>
<dbReference type="EMBL" id="DSYZ01000049">
    <property type="protein sequence ID" value="HGT82505.1"/>
    <property type="molecule type" value="Genomic_DNA"/>
</dbReference>
<feature type="domain" description="ABC transporter" evidence="6">
    <location>
        <begin position="2"/>
        <end position="220"/>
    </location>
</feature>
<dbReference type="InterPro" id="IPR027417">
    <property type="entry name" value="P-loop_NTPase"/>
</dbReference>
<evidence type="ECO:0000256" key="5">
    <source>
        <dbReference type="ARBA" id="ARBA00022970"/>
    </source>
</evidence>
<dbReference type="Gene3D" id="3.40.50.300">
    <property type="entry name" value="P-loop containing nucleotide triphosphate hydrolases"/>
    <property type="match status" value="1"/>
</dbReference>
<dbReference type="InterPro" id="IPR003593">
    <property type="entry name" value="AAA+_ATPase"/>
</dbReference>
<dbReference type="Pfam" id="PF00005">
    <property type="entry name" value="ABC_tran"/>
    <property type="match status" value="1"/>
</dbReference>
<dbReference type="PROSITE" id="PS50893">
    <property type="entry name" value="ABC_TRANSPORTER_2"/>
    <property type="match status" value="1"/>
</dbReference>
<evidence type="ECO:0000256" key="4">
    <source>
        <dbReference type="ARBA" id="ARBA00022840"/>
    </source>
</evidence>
<evidence type="ECO:0000259" key="6">
    <source>
        <dbReference type="PROSITE" id="PS50893"/>
    </source>
</evidence>
<accession>A0A7J3M2B3</accession>
<dbReference type="CDD" id="cd03224">
    <property type="entry name" value="ABC_TM1139_LivF_branched"/>
    <property type="match status" value="1"/>
</dbReference>
<dbReference type="PANTHER" id="PTHR43820:SF4">
    <property type="entry name" value="HIGH-AFFINITY BRANCHED-CHAIN AMINO ACID TRANSPORT ATP-BINDING PROTEIN LIVF"/>
    <property type="match status" value="1"/>
</dbReference>
<dbReference type="GO" id="GO:0015658">
    <property type="term" value="F:branched-chain amino acid transmembrane transporter activity"/>
    <property type="evidence" value="ECO:0007669"/>
    <property type="project" value="TreeGrafter"/>
</dbReference>
<evidence type="ECO:0000313" key="7">
    <source>
        <dbReference type="EMBL" id="HGT82505.1"/>
    </source>
</evidence>
<dbReference type="GO" id="GO:0016887">
    <property type="term" value="F:ATP hydrolysis activity"/>
    <property type="evidence" value="ECO:0007669"/>
    <property type="project" value="InterPro"/>
</dbReference>
<dbReference type="InterPro" id="IPR003439">
    <property type="entry name" value="ABC_transporter-like_ATP-bd"/>
</dbReference>
<comment type="similarity">
    <text evidence="1">Belongs to the ABC transporter superfamily.</text>
</comment>
<dbReference type="SUPFAM" id="SSF52540">
    <property type="entry name" value="P-loop containing nucleoside triphosphate hydrolases"/>
    <property type="match status" value="1"/>
</dbReference>
<evidence type="ECO:0000256" key="3">
    <source>
        <dbReference type="ARBA" id="ARBA00022741"/>
    </source>
</evidence>
<sequence>MLRVENLYASYGKGDVLRGINLELKKGETVAILGPNGAGKTTLLKAICGLVRTRGRIFFNGTEISRLSTHKRISLGIAISPEGRRIFPKMSVKDNLLITGFKDLENVYEIFPKLKEREDQLAGTLSGGEQQMLAIARALMFKPKLLLLDEPSFGLAPVVVETLTQVVRRIKESGVSILIVEQNLSLIADVADRVYVLSGGEIVDSGGVSELERMEKSYFS</sequence>
<dbReference type="AlphaFoldDB" id="A0A7J3M2B3"/>
<keyword evidence="4 7" id="KW-0067">ATP-binding</keyword>
<dbReference type="PANTHER" id="PTHR43820">
    <property type="entry name" value="HIGH-AFFINITY BRANCHED-CHAIN AMINO ACID TRANSPORT ATP-BINDING PROTEIN LIVF"/>
    <property type="match status" value="1"/>
</dbReference>
<name>A0A7J3M2B3_ARCFL</name>
<organism evidence="7">
    <name type="scientific">Archaeoglobus fulgidus</name>
    <dbReference type="NCBI Taxonomy" id="2234"/>
    <lineage>
        <taxon>Archaea</taxon>
        <taxon>Methanobacteriati</taxon>
        <taxon>Methanobacteriota</taxon>
        <taxon>Archaeoglobi</taxon>
        <taxon>Archaeoglobales</taxon>
        <taxon>Archaeoglobaceae</taxon>
        <taxon>Archaeoglobus</taxon>
    </lineage>
</organism>
<keyword evidence="2" id="KW-0813">Transport</keyword>
<protein>
    <submittedName>
        <fullName evidence="7">ABC transporter ATP-binding protein</fullName>
    </submittedName>
</protein>
<evidence type="ECO:0000256" key="2">
    <source>
        <dbReference type="ARBA" id="ARBA00022448"/>
    </source>
</evidence>
<dbReference type="GO" id="GO:0005524">
    <property type="term" value="F:ATP binding"/>
    <property type="evidence" value="ECO:0007669"/>
    <property type="project" value="UniProtKB-KW"/>
</dbReference>
<dbReference type="InterPro" id="IPR052156">
    <property type="entry name" value="BCAA_Transport_ATP-bd_LivF"/>
</dbReference>
<reference evidence="7" key="1">
    <citation type="journal article" date="2020" name="mSystems">
        <title>Genome- and Community-Level Interaction Insights into Carbon Utilization and Element Cycling Functions of Hydrothermarchaeota in Hydrothermal Sediment.</title>
        <authorList>
            <person name="Zhou Z."/>
            <person name="Liu Y."/>
            <person name="Xu W."/>
            <person name="Pan J."/>
            <person name="Luo Z.H."/>
            <person name="Li M."/>
        </authorList>
    </citation>
    <scope>NUCLEOTIDE SEQUENCE [LARGE SCALE GENOMIC DNA]</scope>
    <source>
        <strain evidence="7">SpSt-587</strain>
    </source>
</reference>
<keyword evidence="3" id="KW-0547">Nucleotide-binding</keyword>
<dbReference type="SMART" id="SM00382">
    <property type="entry name" value="AAA"/>
    <property type="match status" value="1"/>
</dbReference>
<comment type="caution">
    <text evidence="7">The sequence shown here is derived from an EMBL/GenBank/DDBJ whole genome shotgun (WGS) entry which is preliminary data.</text>
</comment>
<proteinExistence type="inferred from homology"/>
<gene>
    <name evidence="7" type="ORF">ENT52_02100</name>
</gene>
<dbReference type="PROSITE" id="PS00211">
    <property type="entry name" value="ABC_TRANSPORTER_1"/>
    <property type="match status" value="1"/>
</dbReference>
<dbReference type="GO" id="GO:0015807">
    <property type="term" value="P:L-amino acid transport"/>
    <property type="evidence" value="ECO:0007669"/>
    <property type="project" value="TreeGrafter"/>
</dbReference>
<evidence type="ECO:0000256" key="1">
    <source>
        <dbReference type="ARBA" id="ARBA00005417"/>
    </source>
</evidence>